<evidence type="ECO:0000313" key="1">
    <source>
        <dbReference type="EMBL" id="GAA0157339.1"/>
    </source>
</evidence>
<dbReference type="AlphaFoldDB" id="A0AAV3PZT9"/>
<name>A0AAV3PZT9_LITER</name>
<dbReference type="Proteomes" id="UP001454036">
    <property type="component" value="Unassembled WGS sequence"/>
</dbReference>
<accession>A0AAV3PZT9</accession>
<proteinExistence type="predicted"/>
<comment type="caution">
    <text evidence="1">The sequence shown here is derived from an EMBL/GenBank/DDBJ whole genome shotgun (WGS) entry which is preliminary data.</text>
</comment>
<sequence length="293" mass="31713">MTTWIRLLNPLSKKCVDGVVDDNPKGGDVDVSYADYMVTEGVKMPSTENLVKSMDPCVRDTLDGLKDDTPIGGDVMSPSVNDPEVEESVIRSVRDTTVEVVEGMNVDISSATGTEPVTAGSNCDNMVSSVVDTGAETADLPEQISMPTAGQAVDDTLNVDVEKLEILEDDCTSVINTGETIVEDILEGRVTVRPNVINSVIVNERDMKSVEVNDADVDTMSSVANSCDDDAETPPHGIVLRVLDISDIVAEETPREGETDSKMTLTLCLLLTLLRRRWILMLDQVLPTLLKQL</sequence>
<organism evidence="1 2">
    <name type="scientific">Lithospermum erythrorhizon</name>
    <name type="common">Purple gromwell</name>
    <name type="synonym">Lithospermum officinale var. erythrorhizon</name>
    <dbReference type="NCBI Taxonomy" id="34254"/>
    <lineage>
        <taxon>Eukaryota</taxon>
        <taxon>Viridiplantae</taxon>
        <taxon>Streptophyta</taxon>
        <taxon>Embryophyta</taxon>
        <taxon>Tracheophyta</taxon>
        <taxon>Spermatophyta</taxon>
        <taxon>Magnoliopsida</taxon>
        <taxon>eudicotyledons</taxon>
        <taxon>Gunneridae</taxon>
        <taxon>Pentapetalae</taxon>
        <taxon>asterids</taxon>
        <taxon>lamiids</taxon>
        <taxon>Boraginales</taxon>
        <taxon>Boraginaceae</taxon>
        <taxon>Boraginoideae</taxon>
        <taxon>Lithospermeae</taxon>
        <taxon>Lithospermum</taxon>
    </lineage>
</organism>
<protein>
    <submittedName>
        <fullName evidence="1">Uncharacterized protein</fullName>
    </submittedName>
</protein>
<dbReference type="EMBL" id="BAABME010003082">
    <property type="protein sequence ID" value="GAA0157339.1"/>
    <property type="molecule type" value="Genomic_DNA"/>
</dbReference>
<evidence type="ECO:0000313" key="2">
    <source>
        <dbReference type="Proteomes" id="UP001454036"/>
    </source>
</evidence>
<gene>
    <name evidence="1" type="ORF">LIER_14627</name>
</gene>
<reference evidence="1 2" key="1">
    <citation type="submission" date="2024-01" db="EMBL/GenBank/DDBJ databases">
        <title>The complete chloroplast genome sequence of Lithospermum erythrorhizon: insights into the phylogenetic relationship among Boraginaceae species and the maternal lineages of purple gromwells.</title>
        <authorList>
            <person name="Okada T."/>
            <person name="Watanabe K."/>
        </authorList>
    </citation>
    <scope>NUCLEOTIDE SEQUENCE [LARGE SCALE GENOMIC DNA]</scope>
</reference>
<keyword evidence="2" id="KW-1185">Reference proteome</keyword>